<evidence type="ECO:0000313" key="7">
    <source>
        <dbReference type="Proteomes" id="UP001597068"/>
    </source>
</evidence>
<dbReference type="InterPro" id="IPR027417">
    <property type="entry name" value="P-loop_NTPase"/>
</dbReference>
<reference evidence="7" key="1">
    <citation type="journal article" date="2019" name="Int. J. Syst. Evol. Microbiol.">
        <title>The Global Catalogue of Microorganisms (GCM) 10K type strain sequencing project: providing services to taxonomists for standard genome sequencing and annotation.</title>
        <authorList>
            <consortium name="The Broad Institute Genomics Platform"/>
            <consortium name="The Broad Institute Genome Sequencing Center for Infectious Disease"/>
            <person name="Wu L."/>
            <person name="Ma J."/>
        </authorList>
    </citation>
    <scope>NUCLEOTIDE SEQUENCE [LARGE SCALE GENOMIC DNA]</scope>
    <source>
        <strain evidence="7">CCUG 50873</strain>
    </source>
</reference>
<proteinExistence type="inferred from homology"/>
<comment type="caution">
    <text evidence="6">The sequence shown here is derived from an EMBL/GenBank/DDBJ whole genome shotgun (WGS) entry which is preliminary data.</text>
</comment>
<protein>
    <submittedName>
        <fullName evidence="6">ATP-binding cassette domain-containing protein</fullName>
    </submittedName>
</protein>
<dbReference type="InterPro" id="IPR003593">
    <property type="entry name" value="AAA+_ATPase"/>
</dbReference>
<feature type="domain" description="ABC transporter" evidence="5">
    <location>
        <begin position="287"/>
        <end position="524"/>
    </location>
</feature>
<dbReference type="CDD" id="cd03257">
    <property type="entry name" value="ABC_NikE_OppD_transporters"/>
    <property type="match status" value="2"/>
</dbReference>
<dbReference type="SMART" id="SM00382">
    <property type="entry name" value="AAA"/>
    <property type="match status" value="2"/>
</dbReference>
<keyword evidence="3" id="KW-0547">Nucleotide-binding</keyword>
<dbReference type="Proteomes" id="UP001597068">
    <property type="component" value="Unassembled WGS sequence"/>
</dbReference>
<dbReference type="InterPro" id="IPR013563">
    <property type="entry name" value="Oligopep_ABC_C"/>
</dbReference>
<dbReference type="PROSITE" id="PS50893">
    <property type="entry name" value="ABC_TRANSPORTER_2"/>
    <property type="match status" value="2"/>
</dbReference>
<comment type="similarity">
    <text evidence="1">Belongs to the ABC transporter superfamily.</text>
</comment>
<feature type="domain" description="ABC transporter" evidence="5">
    <location>
        <begin position="25"/>
        <end position="267"/>
    </location>
</feature>
<gene>
    <name evidence="6" type="ORF">ACFQ04_11085</name>
</gene>
<keyword evidence="2" id="KW-0813">Transport</keyword>
<dbReference type="PANTHER" id="PTHR43776">
    <property type="entry name" value="TRANSPORT ATP-BINDING PROTEIN"/>
    <property type="match status" value="1"/>
</dbReference>
<dbReference type="RefSeq" id="WP_253645833.1">
    <property type="nucleotide sequence ID" value="NZ_BAAAMO010000002.1"/>
</dbReference>
<evidence type="ECO:0000256" key="4">
    <source>
        <dbReference type="ARBA" id="ARBA00022840"/>
    </source>
</evidence>
<dbReference type="EMBL" id="JBHTIL010000001">
    <property type="protein sequence ID" value="MFD0926280.1"/>
    <property type="molecule type" value="Genomic_DNA"/>
</dbReference>
<dbReference type="GO" id="GO:0005524">
    <property type="term" value="F:ATP binding"/>
    <property type="evidence" value="ECO:0007669"/>
    <property type="project" value="UniProtKB-KW"/>
</dbReference>
<dbReference type="Pfam" id="PF08352">
    <property type="entry name" value="oligo_HPY"/>
    <property type="match status" value="1"/>
</dbReference>
<keyword evidence="7" id="KW-1185">Reference proteome</keyword>
<evidence type="ECO:0000256" key="3">
    <source>
        <dbReference type="ARBA" id="ARBA00022741"/>
    </source>
</evidence>
<keyword evidence="4 6" id="KW-0067">ATP-binding</keyword>
<dbReference type="Pfam" id="PF00005">
    <property type="entry name" value="ABC_tran"/>
    <property type="match status" value="2"/>
</dbReference>
<dbReference type="Gene3D" id="3.40.50.300">
    <property type="entry name" value="P-loop containing nucleotide triphosphate hydrolases"/>
    <property type="match status" value="2"/>
</dbReference>
<dbReference type="PANTHER" id="PTHR43776:SF7">
    <property type="entry name" value="D,D-DIPEPTIDE TRANSPORT ATP-BINDING PROTEIN DDPF-RELATED"/>
    <property type="match status" value="1"/>
</dbReference>
<dbReference type="InterPro" id="IPR017871">
    <property type="entry name" value="ABC_transporter-like_CS"/>
</dbReference>
<accession>A0ABW3G9H2</accession>
<evidence type="ECO:0000313" key="6">
    <source>
        <dbReference type="EMBL" id="MFD0926280.1"/>
    </source>
</evidence>
<evidence type="ECO:0000259" key="5">
    <source>
        <dbReference type="PROSITE" id="PS50893"/>
    </source>
</evidence>
<dbReference type="InterPro" id="IPR050319">
    <property type="entry name" value="ABC_transp_ATP-bind"/>
</dbReference>
<name>A0ABW3G9H2_9NOCA</name>
<evidence type="ECO:0000256" key="1">
    <source>
        <dbReference type="ARBA" id="ARBA00005417"/>
    </source>
</evidence>
<organism evidence="6 7">
    <name type="scientific">Williamsia deligens</name>
    <dbReference type="NCBI Taxonomy" id="321325"/>
    <lineage>
        <taxon>Bacteria</taxon>
        <taxon>Bacillati</taxon>
        <taxon>Actinomycetota</taxon>
        <taxon>Actinomycetes</taxon>
        <taxon>Mycobacteriales</taxon>
        <taxon>Nocardiaceae</taxon>
        <taxon>Williamsia</taxon>
    </lineage>
</organism>
<dbReference type="SUPFAM" id="SSF52540">
    <property type="entry name" value="P-loop containing nucleoside triphosphate hydrolases"/>
    <property type="match status" value="2"/>
</dbReference>
<dbReference type="InterPro" id="IPR003439">
    <property type="entry name" value="ABC_transporter-like_ATP-bd"/>
</dbReference>
<sequence>MTATTDGVTRVPDTGTDESVAEVIARVANLGVSFGGVPVVHGVDLHVRRGEVLAIVGESGSGKSVTTRALAGLAGPGAQVEADAFDVLGSDPLHDLRVRWDDLRGRHIGLVLQDALTALDPLRTIRAEIGEALRHLPRRERAARAAELLTSVGVPDAQAVLPRRAFQLSGGQRQRALIASAVAAGPELLIADEPTTALDVTVQAQVLALLVDQAAQGRAVIVVSHDLAVVSQIAHRVVVMHHGRVVEEGPVREVIDRPAHSHTRSLLAAVPRAAAPAPIEPTGAPVVEASDLTVGYRVGRATVGGIRDVSFAIHPGEVLGVVGESGSGKSTVAKVVTGLLAPQAGSLRFRDDDSRDGVHTRPGEIGLVAQDSLGSFDPRYDVGALIGESVATVVPDRAGRRTTVLELLDRVHLPASVVDRHPRELSGGQRQRVNIARAIASRPRLLVCDEPVSALDISVQAQILTLLGDLASDGLAVLFISHDLAVVRQLCHRTLVLDAGQVVESGPTEDVFRRPRSDRARALLAAIPSLEVATSRHTNTREVTP</sequence>
<evidence type="ECO:0000256" key="2">
    <source>
        <dbReference type="ARBA" id="ARBA00022448"/>
    </source>
</evidence>
<dbReference type="PROSITE" id="PS00211">
    <property type="entry name" value="ABC_TRANSPORTER_1"/>
    <property type="match status" value="2"/>
</dbReference>